<comment type="subunit">
    <text evidence="2">Heterodimer of SbcC and SbcD.</text>
</comment>
<evidence type="ECO:0000256" key="4">
    <source>
        <dbReference type="SAM" id="Coils"/>
    </source>
</evidence>
<feature type="coiled-coil region" evidence="4">
    <location>
        <begin position="241"/>
        <end position="493"/>
    </location>
</feature>
<dbReference type="EMBL" id="JAESWA010000027">
    <property type="protein sequence ID" value="MBL4933615.1"/>
    <property type="molecule type" value="Genomic_DNA"/>
</dbReference>
<dbReference type="RefSeq" id="WP_202769058.1">
    <property type="nucleotide sequence ID" value="NZ_JAESWA010000027.1"/>
</dbReference>
<evidence type="ECO:0000313" key="7">
    <source>
        <dbReference type="Proteomes" id="UP000623681"/>
    </source>
</evidence>
<feature type="coiled-coil region" evidence="4">
    <location>
        <begin position="682"/>
        <end position="823"/>
    </location>
</feature>
<dbReference type="Proteomes" id="UP000623681">
    <property type="component" value="Unassembled WGS sequence"/>
</dbReference>
<keyword evidence="7" id="KW-1185">Reference proteome</keyword>
<reference evidence="6" key="1">
    <citation type="submission" date="2021-01" db="EMBL/GenBank/DDBJ databases">
        <title>Genome public.</title>
        <authorList>
            <person name="Liu C."/>
            <person name="Sun Q."/>
        </authorList>
    </citation>
    <scope>NUCLEOTIDE SEQUENCE</scope>
    <source>
        <strain evidence="6">YIM B02565</strain>
    </source>
</reference>
<dbReference type="Gene3D" id="3.40.50.300">
    <property type="entry name" value="P-loop containing nucleotide triphosphate hydrolases"/>
    <property type="match status" value="2"/>
</dbReference>
<protein>
    <recommendedName>
        <fullName evidence="3">Nuclease SbcCD subunit C</fullName>
    </recommendedName>
</protein>
<dbReference type="GO" id="GO:0006302">
    <property type="term" value="P:double-strand break repair"/>
    <property type="evidence" value="ECO:0007669"/>
    <property type="project" value="InterPro"/>
</dbReference>
<evidence type="ECO:0000259" key="5">
    <source>
        <dbReference type="Pfam" id="PF13476"/>
    </source>
</evidence>
<proteinExistence type="inferred from homology"/>
<comment type="similarity">
    <text evidence="1">Belongs to the SMC family. SbcC subfamily.</text>
</comment>
<evidence type="ECO:0000256" key="2">
    <source>
        <dbReference type="ARBA" id="ARBA00011322"/>
    </source>
</evidence>
<dbReference type="InterPro" id="IPR027417">
    <property type="entry name" value="P-loop_NTPase"/>
</dbReference>
<gene>
    <name evidence="6" type="ORF">JK634_17670</name>
</gene>
<evidence type="ECO:0000256" key="1">
    <source>
        <dbReference type="ARBA" id="ARBA00006930"/>
    </source>
</evidence>
<accession>A0A937K6E6</accession>
<dbReference type="Pfam" id="PF13476">
    <property type="entry name" value="AAA_23"/>
    <property type="match status" value="1"/>
</dbReference>
<organism evidence="6 7">
    <name type="scientific">Clostridium paridis</name>
    <dbReference type="NCBI Taxonomy" id="2803863"/>
    <lineage>
        <taxon>Bacteria</taxon>
        <taxon>Bacillati</taxon>
        <taxon>Bacillota</taxon>
        <taxon>Clostridia</taxon>
        <taxon>Eubacteriales</taxon>
        <taxon>Clostridiaceae</taxon>
        <taxon>Clostridium</taxon>
    </lineage>
</organism>
<evidence type="ECO:0000256" key="3">
    <source>
        <dbReference type="ARBA" id="ARBA00013368"/>
    </source>
</evidence>
<comment type="caution">
    <text evidence="6">The sequence shown here is derived from an EMBL/GenBank/DDBJ whole genome shotgun (WGS) entry which is preliminary data.</text>
</comment>
<name>A0A937K6E6_9CLOT</name>
<feature type="domain" description="Rad50/SbcC-type AAA" evidence="5">
    <location>
        <begin position="5"/>
        <end position="199"/>
    </location>
</feature>
<evidence type="ECO:0000313" key="6">
    <source>
        <dbReference type="EMBL" id="MBL4933615.1"/>
    </source>
</evidence>
<dbReference type="PANTHER" id="PTHR32114:SF2">
    <property type="entry name" value="ABC TRANSPORTER ABCH.3"/>
    <property type="match status" value="1"/>
</dbReference>
<dbReference type="PANTHER" id="PTHR32114">
    <property type="entry name" value="ABC TRANSPORTER ABCH.3"/>
    <property type="match status" value="1"/>
</dbReference>
<feature type="coiled-coil region" evidence="4">
    <location>
        <begin position="533"/>
        <end position="646"/>
    </location>
</feature>
<dbReference type="GO" id="GO:0016887">
    <property type="term" value="F:ATP hydrolysis activity"/>
    <property type="evidence" value="ECO:0007669"/>
    <property type="project" value="InterPro"/>
</dbReference>
<feature type="coiled-coil region" evidence="4">
    <location>
        <begin position="176"/>
        <end position="203"/>
    </location>
</feature>
<sequence length="1036" mass="119009">MRPLKLTISAFGPYASKEVIDFNVLEGRNIFLITGPTGAGKTTIFDAISYALYGEASGTSRTIDNLRSDFAKEEDITYVELEFSLRGKVYYVKRVPVQPKKRTTSAELIYPDGSIVTGATNVTKEVIELIRIDKNQFRQIVMLPQGEFRKLLESESKEREKIFREIFGTEEFNRIQFLLNIKKKELEEELKAINERRATNLRNINPGEDIFLKEKIKEKELNITEILGLLDTLLVLDKESLEKISQDKNNINEKLNNLREKYIKAQEGNLKLREKENLIKEKEVLENQKEEIVNIEKKVSLAKKALEVSFIEKDRNQKKEKLAKLKEELILNTNRVKDGEIELTNAAKVLEIEEKKEENKKVMQEKVANLNSIKEKIVAYGEKKKELQSLNINLAKEKEENEALKKKLDLNNAEILKIDEELKEALKAETLKERLESKYREINNSLKEVRELYSAEDKVTKLLEEHNILAKEYSKVEEEYKKSKNRYDMLDEAYKKGQAGLLASVLIEGEPCPVCGSTDHPKKAIIHEGVPSEKELKESKESLELINNRLKEKLNKTTVVFTSIKEQRENIEGKKQNLKALFKEGIWNLEGTEALKEIAVIGKELAKEAKNLEEKLKEVKLKISNKEKLEKGQTLLSEEVEKLKKKQGERESIILNLFGRIQGEEKLVKSIEEEIPEELRSLESLNKSINRLNIEIDNIDKEIKSAREKVTSLKAKLSAANEGLVLKQKQIEDTDKELKEVISEFENKLKENRFLSEEEYRECFIAEETINSLEEKIKIYYQNIKSLSDRLNKSIEECKGLKLEDLEVLNEIIEEEKKVQEDIFNNEKELYTRISNNEAILERVKAINLQCEKEESKYNIVGEIARVANGDNRQRITFERYVLAAYFDDIIKASNLRLTKMTGDRYLLKRKEEKGKGRKQEGLELEVFDNYTGKARHVKTLSGGESFKASLSLALGLADVVQSYAGGVTVDTMFVDEGFGTLDPESLDNAINCLIELQHNGRLVGIISHVPELKERIDARLEITPAKEGSKAGFKI</sequence>
<dbReference type="AlphaFoldDB" id="A0A937K6E6"/>
<dbReference type="SUPFAM" id="SSF52540">
    <property type="entry name" value="P-loop containing nucleoside triphosphate hydrolases"/>
    <property type="match status" value="1"/>
</dbReference>
<dbReference type="InterPro" id="IPR038729">
    <property type="entry name" value="Rad50/SbcC_AAA"/>
</dbReference>
<dbReference type="Pfam" id="PF13558">
    <property type="entry name" value="SbcC_Walker_B"/>
    <property type="match status" value="1"/>
</dbReference>
<keyword evidence="4" id="KW-0175">Coiled coil</keyword>